<evidence type="ECO:0000313" key="18">
    <source>
        <dbReference type="Proteomes" id="UP000235145"/>
    </source>
</evidence>
<name>A0A9R1WPT0_LACSA</name>
<dbReference type="InterPro" id="IPR036291">
    <property type="entry name" value="NAD(P)-bd_dom_sf"/>
</dbReference>
<comment type="function">
    <text evidence="15">Catalyzes the NAD-dependent reduction of a carbon-carbon double bond in an enoyl moiety that is covalently linked to an acyl carrier protein (ACP). Catalyzes the last reduction step in the de novo synthesis cycle of fatty acids. Involved in the elongation cycle of fatty acids which are used in lipid metabolism. Required for normal plant growth.</text>
</comment>
<dbReference type="Gramene" id="rna-gnl|WGS:NBSK|LSAT_1X116480_mrna">
    <property type="protein sequence ID" value="cds-PLY66215.1"/>
    <property type="gene ID" value="gene-LSAT_1X116480"/>
</dbReference>
<keyword evidence="18" id="KW-1185">Reference proteome</keyword>
<evidence type="ECO:0000256" key="5">
    <source>
        <dbReference type="ARBA" id="ARBA00012996"/>
    </source>
</evidence>
<evidence type="ECO:0000256" key="2">
    <source>
        <dbReference type="ARBA" id="ARBA00005194"/>
    </source>
</evidence>
<comment type="similarity">
    <text evidence="3">Belongs to the short-chain dehydrogenases/reductases (SDR) family. FabI subfamily.</text>
</comment>
<evidence type="ECO:0000256" key="6">
    <source>
        <dbReference type="ARBA" id="ARBA00022516"/>
    </source>
</evidence>
<keyword evidence="7" id="KW-0150">Chloroplast</keyword>
<protein>
    <recommendedName>
        <fullName evidence="16">Enoyl-[acyl-carrier-protein] reductase [NADH], chloroplastic</fullName>
        <ecNumber evidence="5">1.3.1.9</ecNumber>
    </recommendedName>
</protein>
<evidence type="ECO:0000256" key="14">
    <source>
        <dbReference type="ARBA" id="ARBA00048572"/>
    </source>
</evidence>
<evidence type="ECO:0000256" key="4">
    <source>
        <dbReference type="ARBA" id="ARBA00011881"/>
    </source>
</evidence>
<dbReference type="GO" id="GO:0006633">
    <property type="term" value="P:fatty acid biosynthetic process"/>
    <property type="evidence" value="ECO:0007669"/>
    <property type="project" value="UniProtKB-KW"/>
</dbReference>
<evidence type="ECO:0000256" key="7">
    <source>
        <dbReference type="ARBA" id="ARBA00022528"/>
    </source>
</evidence>
<dbReference type="FunFam" id="3.40.50.720:FF:000192">
    <property type="entry name" value="Enoyl-[acyl-carrier-protein] reductase [NADH]"/>
    <property type="match status" value="1"/>
</dbReference>
<dbReference type="NCBIfam" id="NF004957">
    <property type="entry name" value="PRK06300.1"/>
    <property type="match status" value="1"/>
</dbReference>
<dbReference type="CDD" id="cd05372">
    <property type="entry name" value="ENR_SDR"/>
    <property type="match status" value="1"/>
</dbReference>
<keyword evidence="13" id="KW-0275">Fatty acid biosynthesis</keyword>
<evidence type="ECO:0000256" key="1">
    <source>
        <dbReference type="ARBA" id="ARBA00004229"/>
    </source>
</evidence>
<dbReference type="EC" id="1.3.1.9" evidence="5"/>
<dbReference type="GO" id="GO:0009507">
    <property type="term" value="C:chloroplast"/>
    <property type="evidence" value="ECO:0007669"/>
    <property type="project" value="UniProtKB-SubCell"/>
</dbReference>
<keyword evidence="9" id="KW-0276">Fatty acid metabolism</keyword>
<dbReference type="PANTHER" id="PTHR43159:SF8">
    <property type="entry name" value="ENOYL-[ACYL-CARRIER-PROTEIN] REDUCTASE [NADH] 2, CHLOROPLASTIC-LIKE"/>
    <property type="match status" value="1"/>
</dbReference>
<dbReference type="AlphaFoldDB" id="A0A9R1WPT0"/>
<evidence type="ECO:0000256" key="3">
    <source>
        <dbReference type="ARBA" id="ARBA00009233"/>
    </source>
</evidence>
<dbReference type="InterPro" id="IPR014358">
    <property type="entry name" value="Enoyl-ACP_Rdtase_NADH"/>
</dbReference>
<evidence type="ECO:0000256" key="13">
    <source>
        <dbReference type="ARBA" id="ARBA00023160"/>
    </source>
</evidence>
<dbReference type="EMBL" id="NBSK02000001">
    <property type="protein sequence ID" value="KAJ0225938.1"/>
    <property type="molecule type" value="Genomic_DNA"/>
</dbReference>
<dbReference type="Gene3D" id="1.10.8.400">
    <property type="entry name" value="Enoyl acyl carrier protein reductase"/>
    <property type="match status" value="1"/>
</dbReference>
<sequence length="393" mass="41973">MATATSNMHVAIAKPFTFASCEVSKPSVAVFSSGIKEAPWMKLKSSCHISSTHVISQKITPNTLKFNRIVTKAMSESNDTKPLPGLPVDLRGKRAFIAGIADDNGYGWAIAKSLAAAGAEILVGTWVPALNIFETSLRRGKFDESRVLPDGSLMEITKVYPLDAVYDCPEDVPEDVKANKRYAGSSKWTVKEVAESVKEDFGTIDILVHSLANGPEVSKPLLETSRYGYLAAISASSYSYVSLLQHFIPIMNPGGASISLTYIASERIIPGYGGGMSSAKAALESDTKVLAFEAGRKHRVRVNTISAGPLRSRAAKAIGFIDMMIDYSSENAPLMKELSAEEVGNAAAFLASPLASAITGTVLYVDNGLNAMGVGVDSPVFKDLNIPRDNNKS</sequence>
<evidence type="ECO:0000256" key="12">
    <source>
        <dbReference type="ARBA" id="ARBA00023098"/>
    </source>
</evidence>
<dbReference type="Gene3D" id="3.40.50.720">
    <property type="entry name" value="NAD(P)-binding Rossmann-like Domain"/>
    <property type="match status" value="1"/>
</dbReference>
<comment type="catalytic activity">
    <reaction evidence="14">
        <text>a 2,3-saturated acyl-[ACP] + NAD(+) = a (2E)-enoyl-[ACP] + NADH + H(+)</text>
        <dbReference type="Rhea" id="RHEA:10240"/>
        <dbReference type="Rhea" id="RHEA-COMP:9925"/>
        <dbReference type="Rhea" id="RHEA-COMP:9926"/>
        <dbReference type="ChEBI" id="CHEBI:15378"/>
        <dbReference type="ChEBI" id="CHEBI:57540"/>
        <dbReference type="ChEBI" id="CHEBI:57945"/>
        <dbReference type="ChEBI" id="CHEBI:78784"/>
        <dbReference type="ChEBI" id="CHEBI:78785"/>
        <dbReference type="EC" id="1.3.1.9"/>
    </reaction>
</comment>
<evidence type="ECO:0000256" key="16">
    <source>
        <dbReference type="ARBA" id="ARBA00067308"/>
    </source>
</evidence>
<evidence type="ECO:0000256" key="10">
    <source>
        <dbReference type="ARBA" id="ARBA00022946"/>
    </source>
</evidence>
<evidence type="ECO:0000256" key="8">
    <source>
        <dbReference type="ARBA" id="ARBA00022640"/>
    </source>
</evidence>
<reference evidence="17 18" key="1">
    <citation type="journal article" date="2017" name="Nat. Commun.">
        <title>Genome assembly with in vitro proximity ligation data and whole-genome triplication in lettuce.</title>
        <authorList>
            <person name="Reyes-Chin-Wo S."/>
            <person name="Wang Z."/>
            <person name="Yang X."/>
            <person name="Kozik A."/>
            <person name="Arikit S."/>
            <person name="Song C."/>
            <person name="Xia L."/>
            <person name="Froenicke L."/>
            <person name="Lavelle D.O."/>
            <person name="Truco M.J."/>
            <person name="Xia R."/>
            <person name="Zhu S."/>
            <person name="Xu C."/>
            <person name="Xu H."/>
            <person name="Xu X."/>
            <person name="Cox K."/>
            <person name="Korf I."/>
            <person name="Meyers B.C."/>
            <person name="Michelmore R.W."/>
        </authorList>
    </citation>
    <scope>NUCLEOTIDE SEQUENCE [LARGE SCALE GENOMIC DNA]</scope>
    <source>
        <strain evidence="18">cv. Salinas</strain>
        <tissue evidence="17">Seedlings</tissue>
    </source>
</reference>
<dbReference type="PRINTS" id="PR00081">
    <property type="entry name" value="GDHRDH"/>
</dbReference>
<organism evidence="17 18">
    <name type="scientific">Lactuca sativa</name>
    <name type="common">Garden lettuce</name>
    <dbReference type="NCBI Taxonomy" id="4236"/>
    <lineage>
        <taxon>Eukaryota</taxon>
        <taxon>Viridiplantae</taxon>
        <taxon>Streptophyta</taxon>
        <taxon>Embryophyta</taxon>
        <taxon>Tracheophyta</taxon>
        <taxon>Spermatophyta</taxon>
        <taxon>Magnoliopsida</taxon>
        <taxon>eudicotyledons</taxon>
        <taxon>Gunneridae</taxon>
        <taxon>Pentapetalae</taxon>
        <taxon>asterids</taxon>
        <taxon>campanulids</taxon>
        <taxon>Asterales</taxon>
        <taxon>Asteraceae</taxon>
        <taxon>Cichorioideae</taxon>
        <taxon>Cichorieae</taxon>
        <taxon>Lactucinae</taxon>
        <taxon>Lactuca</taxon>
    </lineage>
</organism>
<comment type="caution">
    <text evidence="17">The sequence shown here is derived from an EMBL/GenBank/DDBJ whole genome shotgun (WGS) entry which is preliminary data.</text>
</comment>
<keyword evidence="6" id="KW-0444">Lipid biosynthesis</keyword>
<keyword evidence="8" id="KW-0934">Plastid</keyword>
<proteinExistence type="inferred from homology"/>
<dbReference type="GO" id="GO:0004318">
    <property type="term" value="F:enoyl-[acyl-carrier-protein] reductase (NADH) activity"/>
    <property type="evidence" value="ECO:0007669"/>
    <property type="project" value="UniProtKB-EC"/>
</dbReference>
<evidence type="ECO:0000256" key="15">
    <source>
        <dbReference type="ARBA" id="ARBA00053870"/>
    </source>
</evidence>
<evidence type="ECO:0000256" key="11">
    <source>
        <dbReference type="ARBA" id="ARBA00023002"/>
    </source>
</evidence>
<comment type="subcellular location">
    <subcellularLocation>
        <location evidence="1">Plastid</location>
        <location evidence="1">Chloroplast</location>
    </subcellularLocation>
</comment>
<keyword evidence="10" id="KW-0809">Transit peptide</keyword>
<dbReference type="FunFam" id="1.10.8.400:FF:000001">
    <property type="entry name" value="Enoyl-[acyl-carrier-protein] reductase [NADH]"/>
    <property type="match status" value="1"/>
</dbReference>
<dbReference type="PANTHER" id="PTHR43159">
    <property type="entry name" value="ENOYL-[ACYL-CARRIER-PROTEIN] REDUCTASE"/>
    <property type="match status" value="1"/>
</dbReference>
<accession>A0A9R1WPT0</accession>
<dbReference type="Pfam" id="PF13561">
    <property type="entry name" value="adh_short_C2"/>
    <property type="match status" value="1"/>
</dbReference>
<dbReference type="OrthoDB" id="417891at2759"/>
<comment type="subunit">
    <text evidence="4">Homotetramer.</text>
</comment>
<keyword evidence="12" id="KW-0443">Lipid metabolism</keyword>
<evidence type="ECO:0000313" key="17">
    <source>
        <dbReference type="EMBL" id="KAJ0225938.1"/>
    </source>
</evidence>
<gene>
    <name evidence="17" type="ORF">LSAT_V11C100045440</name>
</gene>
<dbReference type="InterPro" id="IPR002347">
    <property type="entry name" value="SDR_fam"/>
</dbReference>
<keyword evidence="11" id="KW-0560">Oxidoreductase</keyword>
<dbReference type="Proteomes" id="UP000235145">
    <property type="component" value="Unassembled WGS sequence"/>
</dbReference>
<dbReference type="SUPFAM" id="SSF51735">
    <property type="entry name" value="NAD(P)-binding Rossmann-fold domains"/>
    <property type="match status" value="1"/>
</dbReference>
<comment type="pathway">
    <text evidence="2">Lipid metabolism; fatty acid biosynthesis.</text>
</comment>
<evidence type="ECO:0000256" key="9">
    <source>
        <dbReference type="ARBA" id="ARBA00022832"/>
    </source>
</evidence>